<gene>
    <name evidence="2" type="ORF">S06H3_36720</name>
</gene>
<name>X1NJQ8_9ZZZZ</name>
<dbReference type="EMBL" id="BARV01022263">
    <property type="protein sequence ID" value="GAI18929.1"/>
    <property type="molecule type" value="Genomic_DNA"/>
</dbReference>
<evidence type="ECO:0000256" key="1">
    <source>
        <dbReference type="SAM" id="MobiDB-lite"/>
    </source>
</evidence>
<proteinExistence type="predicted"/>
<feature type="non-terminal residue" evidence="2">
    <location>
        <position position="83"/>
    </location>
</feature>
<organism evidence="2">
    <name type="scientific">marine sediment metagenome</name>
    <dbReference type="NCBI Taxonomy" id="412755"/>
    <lineage>
        <taxon>unclassified sequences</taxon>
        <taxon>metagenomes</taxon>
        <taxon>ecological metagenomes</taxon>
    </lineage>
</organism>
<evidence type="ECO:0000313" key="2">
    <source>
        <dbReference type="EMBL" id="GAI18929.1"/>
    </source>
</evidence>
<accession>X1NJQ8</accession>
<feature type="region of interest" description="Disordered" evidence="1">
    <location>
        <begin position="36"/>
        <end position="59"/>
    </location>
</feature>
<protein>
    <submittedName>
        <fullName evidence="2">Uncharacterized protein</fullName>
    </submittedName>
</protein>
<comment type="caution">
    <text evidence="2">The sequence shown here is derived from an EMBL/GenBank/DDBJ whole genome shotgun (WGS) entry which is preliminary data.</text>
</comment>
<dbReference type="AlphaFoldDB" id="X1NJQ8"/>
<sequence>MGLFDIVERVAAGAAEDPAANGSAIPKWKFGEAAPPPKVVTDVQQPAGGGGGGITVKPWWDLWPSTPAKAVERSLETPAIGAG</sequence>
<reference evidence="2" key="1">
    <citation type="journal article" date="2014" name="Front. Microbiol.">
        <title>High frequency of phylogenetically diverse reductive dehalogenase-homologous genes in deep subseafloor sedimentary metagenomes.</title>
        <authorList>
            <person name="Kawai M."/>
            <person name="Futagami T."/>
            <person name="Toyoda A."/>
            <person name="Takaki Y."/>
            <person name="Nishi S."/>
            <person name="Hori S."/>
            <person name="Arai W."/>
            <person name="Tsubouchi T."/>
            <person name="Morono Y."/>
            <person name="Uchiyama I."/>
            <person name="Ito T."/>
            <person name="Fujiyama A."/>
            <person name="Inagaki F."/>
            <person name="Takami H."/>
        </authorList>
    </citation>
    <scope>NUCLEOTIDE SEQUENCE</scope>
    <source>
        <strain evidence="2">Expedition CK06-06</strain>
    </source>
</reference>